<keyword evidence="13" id="KW-1185">Reference proteome</keyword>
<keyword evidence="2" id="KW-0433">Leucine-rich repeat</keyword>
<gene>
    <name evidence="12" type="ORF">OPV22_017028</name>
</gene>
<dbReference type="InterPro" id="IPR027417">
    <property type="entry name" value="P-loop_NTPase"/>
</dbReference>
<keyword evidence="3" id="KW-0677">Repeat</keyword>
<dbReference type="InterPro" id="IPR042197">
    <property type="entry name" value="Apaf_helical"/>
</dbReference>
<dbReference type="Pfam" id="PF25019">
    <property type="entry name" value="LRR_R13L1-DRL21"/>
    <property type="match status" value="1"/>
</dbReference>
<keyword evidence="4" id="KW-0547">Nucleotide-binding</keyword>
<dbReference type="AlphaFoldDB" id="A0AAV8QWA9"/>
<dbReference type="GO" id="GO:0005524">
    <property type="term" value="F:ATP binding"/>
    <property type="evidence" value="ECO:0007669"/>
    <property type="project" value="UniProtKB-KW"/>
</dbReference>
<dbReference type="SUPFAM" id="SSF52058">
    <property type="entry name" value="L domain-like"/>
    <property type="match status" value="2"/>
</dbReference>
<reference evidence="12 13" key="1">
    <citation type="submission" date="2022-12" db="EMBL/GenBank/DDBJ databases">
        <title>Chromosome-scale assembly of the Ensete ventricosum genome.</title>
        <authorList>
            <person name="Dussert Y."/>
            <person name="Stocks J."/>
            <person name="Wendawek A."/>
            <person name="Woldeyes F."/>
            <person name="Nichols R.A."/>
            <person name="Borrell J.S."/>
        </authorList>
    </citation>
    <scope>NUCLEOTIDE SEQUENCE [LARGE SCALE GENOMIC DNA]</scope>
    <source>
        <strain evidence="13">cv. Maze</strain>
        <tissue evidence="12">Seeds</tissue>
    </source>
</reference>
<evidence type="ECO:0000259" key="11">
    <source>
        <dbReference type="Pfam" id="PF25019"/>
    </source>
</evidence>
<name>A0AAV8QWA9_ENSVE</name>
<evidence type="ECO:0000256" key="2">
    <source>
        <dbReference type="ARBA" id="ARBA00022614"/>
    </source>
</evidence>
<evidence type="ECO:0008006" key="14">
    <source>
        <dbReference type="Google" id="ProtNLM"/>
    </source>
</evidence>
<dbReference type="GO" id="GO:0043531">
    <property type="term" value="F:ADP binding"/>
    <property type="evidence" value="ECO:0007669"/>
    <property type="project" value="InterPro"/>
</dbReference>
<feature type="domain" description="R13L1/DRL21-like LRR repeat region" evidence="11">
    <location>
        <begin position="741"/>
        <end position="892"/>
    </location>
</feature>
<dbReference type="CDD" id="cd14798">
    <property type="entry name" value="RX-CC_like"/>
    <property type="match status" value="1"/>
</dbReference>
<keyword evidence="6" id="KW-0067">ATP-binding</keyword>
<feature type="domain" description="NB-ARC" evidence="8">
    <location>
        <begin position="184"/>
        <end position="356"/>
    </location>
</feature>
<evidence type="ECO:0000259" key="10">
    <source>
        <dbReference type="Pfam" id="PF23559"/>
    </source>
</evidence>
<dbReference type="PRINTS" id="PR00364">
    <property type="entry name" value="DISEASERSIST"/>
</dbReference>
<dbReference type="InterPro" id="IPR038005">
    <property type="entry name" value="RX-like_CC"/>
</dbReference>
<protein>
    <recommendedName>
        <fullName evidence="14">NB-ARC domain-containing protein</fullName>
    </recommendedName>
</protein>
<comment type="caution">
    <text evidence="12">The sequence shown here is derived from an EMBL/GenBank/DDBJ whole genome shotgun (WGS) entry which is preliminary data.</text>
</comment>
<dbReference type="GO" id="GO:0006952">
    <property type="term" value="P:defense response"/>
    <property type="evidence" value="ECO:0007669"/>
    <property type="project" value="UniProtKB-KW"/>
</dbReference>
<evidence type="ECO:0000259" key="9">
    <source>
        <dbReference type="Pfam" id="PF18052"/>
    </source>
</evidence>
<evidence type="ECO:0000313" key="12">
    <source>
        <dbReference type="EMBL" id="KAJ8484543.1"/>
    </source>
</evidence>
<dbReference type="Gene3D" id="3.40.50.300">
    <property type="entry name" value="P-loop containing nucleotide triphosphate hydrolases"/>
    <property type="match status" value="1"/>
</dbReference>
<dbReference type="Pfam" id="PF18052">
    <property type="entry name" value="Rx_N"/>
    <property type="match status" value="1"/>
</dbReference>
<evidence type="ECO:0000256" key="1">
    <source>
        <dbReference type="ARBA" id="ARBA00008894"/>
    </source>
</evidence>
<dbReference type="GO" id="GO:0051707">
    <property type="term" value="P:response to other organism"/>
    <property type="evidence" value="ECO:0007669"/>
    <property type="project" value="UniProtKB-ARBA"/>
</dbReference>
<dbReference type="InterPro" id="IPR002182">
    <property type="entry name" value="NB-ARC"/>
</dbReference>
<evidence type="ECO:0000256" key="7">
    <source>
        <dbReference type="SAM" id="MobiDB-lite"/>
    </source>
</evidence>
<dbReference type="Gene3D" id="1.10.8.430">
    <property type="entry name" value="Helical domain of apoptotic protease-activating factors"/>
    <property type="match status" value="1"/>
</dbReference>
<feature type="domain" description="Disease resistance N-terminal" evidence="9">
    <location>
        <begin position="22"/>
        <end position="94"/>
    </location>
</feature>
<dbReference type="PANTHER" id="PTHR36766:SF40">
    <property type="entry name" value="DISEASE RESISTANCE PROTEIN RGA3"/>
    <property type="match status" value="1"/>
</dbReference>
<dbReference type="InterPro" id="IPR032675">
    <property type="entry name" value="LRR_dom_sf"/>
</dbReference>
<keyword evidence="5" id="KW-0611">Plant defense</keyword>
<dbReference type="InterPro" id="IPR056789">
    <property type="entry name" value="LRR_R13L1-DRL21"/>
</dbReference>
<dbReference type="Gene3D" id="1.20.5.4130">
    <property type="match status" value="1"/>
</dbReference>
<feature type="region of interest" description="Disordered" evidence="7">
    <location>
        <begin position="791"/>
        <end position="812"/>
    </location>
</feature>
<dbReference type="Pfam" id="PF23559">
    <property type="entry name" value="WHD_DRP"/>
    <property type="match status" value="1"/>
</dbReference>
<sequence length="1264" mass="142811">MAGAILSSIIKWMIGNIPASLGSALSAQQGSVHEDLSKMEGTLSRIQAVLSDAEEREIRDEAVKLWLKELKDLAYLAEDVLAEYGYEFLRIKAEGGDLPRPATRKRKLEARKLVATTTILPTQIAIPGGIQSRIKDIRMRFDELAEEREALSLRNNTGVRISRVPVQPPQSTPYVDESCVYGREEDKKKIIEMLVSEKGSAEKLSVIPIIGMAGIGKTTLARLIYKDPTVRQCFNTRVWVSVSVDFDVIKIYKAIVESITQIKCDLTELSSLQSVLKEELVGKRLLLVLDDVWTEDISLWDSLRVAFISGGRCKFLVTTRNESVARIMQTVLPYQLAGLTEDQAWLLFKQYALENRDPDSSRNLEEIGKKIVQKCKGLPLAVKNLGGLLYYEEDKDKWEDILQSDLWELDEEDDGILPALRVSYHRMPTHLKPCFMYCALFPKNYLFEKDELVKLWMAQGLIPFMETRRAEDIGKKYFDDLHRRSFFQLSPIDEEFDEELPLIRSSLQLSLTGREQLLQKTSFIISQDEDQKLFLMHDLICDLARSIAGEECNIKKDKKVSYITNEASHLSLIPYETKADIQFEPLKDENRRLRSLLYVNTKVKTLSGGGISDVFQNVRLCSGLFQTLPCLRVIDLSYTRIKELPSSIGQLKLLCYLGLRGSTIKRLPNSLGSLYYLQTLDLKYCTSLQELPNGIVKLINLRHLELPTKDFAACVSLPSGIGTLTRLETLPAFKVNRHCRIDELKQLRNLRGHLGIAGLQNVASGKEATIADLKTKEHLQTLALIWNSEKSTRASSSQGPSEQHSDGSTLNTGSITESSRFLADGILQNLQPYRNLRHLILRGYCGMRFPSWLGDSSFSRLNTISLTKCHSCKLLPPLGQLPCLQKLLIGNMDGIQHVGCEFCGHSSMSSSIAFRALDMLDIECLNQWGEWTGVEDGDFPCLRRLVIKHCSKLNGIPLLPTSLEILEMENVEAITALPKLPSVKSLDLQGKWNENLWASTLELQSLHSLEISWSEDLCILHLHGSLDALNNLEISDCMNLTLIVELHKITSLEHLRLHALPKFQFPPDDRLPPTLLSLDISSCPNLTSLPLYQPLSALRELSITNCEQISTLMCLQNLNSLESLTLDACPELFLNSDDVLPVTLQYLEISSCNKLSALPRLHENLSALKELHIEDCEQLTTVVGLCNLTSLELMVISFCPKFHFLPDEQLPTSTLDIEIEDCPRLTEWCQRHGIKQKNNDWEDADFDDKWERHSNSQESESDEN</sequence>
<dbReference type="Gene3D" id="1.10.10.10">
    <property type="entry name" value="Winged helix-like DNA-binding domain superfamily/Winged helix DNA-binding domain"/>
    <property type="match status" value="1"/>
</dbReference>
<dbReference type="Pfam" id="PF00931">
    <property type="entry name" value="NB-ARC"/>
    <property type="match status" value="1"/>
</dbReference>
<dbReference type="PANTHER" id="PTHR36766">
    <property type="entry name" value="PLANT BROAD-SPECTRUM MILDEW RESISTANCE PROTEIN RPW8"/>
    <property type="match status" value="1"/>
</dbReference>
<dbReference type="InterPro" id="IPR041118">
    <property type="entry name" value="Rx_N"/>
</dbReference>
<feature type="region of interest" description="Disordered" evidence="7">
    <location>
        <begin position="1245"/>
        <end position="1264"/>
    </location>
</feature>
<dbReference type="InterPro" id="IPR036388">
    <property type="entry name" value="WH-like_DNA-bd_sf"/>
</dbReference>
<evidence type="ECO:0000256" key="5">
    <source>
        <dbReference type="ARBA" id="ARBA00022821"/>
    </source>
</evidence>
<dbReference type="InterPro" id="IPR058922">
    <property type="entry name" value="WHD_DRP"/>
</dbReference>
<feature type="compositionally biased region" description="Polar residues" evidence="7">
    <location>
        <begin position="793"/>
        <end position="812"/>
    </location>
</feature>
<dbReference type="SUPFAM" id="SSF52540">
    <property type="entry name" value="P-loop containing nucleoside triphosphate hydrolases"/>
    <property type="match status" value="1"/>
</dbReference>
<evidence type="ECO:0000259" key="8">
    <source>
        <dbReference type="Pfam" id="PF00931"/>
    </source>
</evidence>
<dbReference type="Gene3D" id="3.80.10.10">
    <property type="entry name" value="Ribonuclease Inhibitor"/>
    <property type="match status" value="2"/>
</dbReference>
<evidence type="ECO:0000313" key="13">
    <source>
        <dbReference type="Proteomes" id="UP001222027"/>
    </source>
</evidence>
<organism evidence="12 13">
    <name type="scientific">Ensete ventricosum</name>
    <name type="common">Abyssinian banana</name>
    <name type="synonym">Musa ensete</name>
    <dbReference type="NCBI Taxonomy" id="4639"/>
    <lineage>
        <taxon>Eukaryota</taxon>
        <taxon>Viridiplantae</taxon>
        <taxon>Streptophyta</taxon>
        <taxon>Embryophyta</taxon>
        <taxon>Tracheophyta</taxon>
        <taxon>Spermatophyta</taxon>
        <taxon>Magnoliopsida</taxon>
        <taxon>Liliopsida</taxon>
        <taxon>Zingiberales</taxon>
        <taxon>Musaceae</taxon>
        <taxon>Ensete</taxon>
    </lineage>
</organism>
<accession>A0AAV8QWA9</accession>
<feature type="domain" description="Disease resistance protein winged helix" evidence="10">
    <location>
        <begin position="440"/>
        <end position="491"/>
    </location>
</feature>
<dbReference type="Proteomes" id="UP001222027">
    <property type="component" value="Unassembled WGS sequence"/>
</dbReference>
<dbReference type="EMBL" id="JAQQAF010000005">
    <property type="protein sequence ID" value="KAJ8484543.1"/>
    <property type="molecule type" value="Genomic_DNA"/>
</dbReference>
<proteinExistence type="inferred from homology"/>
<evidence type="ECO:0000256" key="4">
    <source>
        <dbReference type="ARBA" id="ARBA00022741"/>
    </source>
</evidence>
<comment type="similarity">
    <text evidence="1">Belongs to the disease resistance NB-LRR family.</text>
</comment>
<evidence type="ECO:0000256" key="6">
    <source>
        <dbReference type="ARBA" id="ARBA00022840"/>
    </source>
</evidence>
<evidence type="ECO:0000256" key="3">
    <source>
        <dbReference type="ARBA" id="ARBA00022737"/>
    </source>
</evidence>